<protein>
    <submittedName>
        <fullName evidence="1">Uncharacterized protein</fullName>
    </submittedName>
</protein>
<gene>
    <name evidence="1" type="ORF">EM595_2917</name>
</gene>
<sequence>MRMMKMPAPDGDYQQFFSGIWDEFSEKSLSENK</sequence>
<reference evidence="2" key="1">
    <citation type="submission" date="2015-11" db="EMBL/GenBank/DDBJ databases">
        <authorList>
            <person name="Blom J."/>
        </authorList>
    </citation>
    <scope>NUCLEOTIDE SEQUENCE [LARGE SCALE GENOMIC DNA]</scope>
</reference>
<evidence type="ECO:0000313" key="2">
    <source>
        <dbReference type="Proteomes" id="UP000059419"/>
    </source>
</evidence>
<dbReference type="PATRIC" id="fig|1619313.3.peg.3025"/>
<keyword evidence="2" id="KW-1185">Reference proteome</keyword>
<name>A0A0U5LRY3_9GAMM</name>
<proteinExistence type="predicted"/>
<accession>A0A0U5LRY3</accession>
<dbReference type="EMBL" id="LN907827">
    <property type="protein sequence ID" value="CUU25148.1"/>
    <property type="molecule type" value="Genomic_DNA"/>
</dbReference>
<dbReference type="Proteomes" id="UP000059419">
    <property type="component" value="Chromosome 1"/>
</dbReference>
<dbReference type="KEGG" id="ege:EM595_2917"/>
<organism evidence="1 2">
    <name type="scientific">Duffyella gerundensis</name>
    <dbReference type="NCBI Taxonomy" id="1619313"/>
    <lineage>
        <taxon>Bacteria</taxon>
        <taxon>Pseudomonadati</taxon>
        <taxon>Pseudomonadota</taxon>
        <taxon>Gammaproteobacteria</taxon>
        <taxon>Enterobacterales</taxon>
        <taxon>Erwiniaceae</taxon>
        <taxon>Duffyella</taxon>
    </lineage>
</organism>
<dbReference type="AlphaFoldDB" id="A0A0U5LRY3"/>
<evidence type="ECO:0000313" key="1">
    <source>
        <dbReference type="EMBL" id="CUU25148.1"/>
    </source>
</evidence>